<dbReference type="PIRSF" id="PIRSF000865">
    <property type="entry name" value="Lipoprotein_lipase_LIPH"/>
    <property type="match status" value="1"/>
</dbReference>
<dbReference type="InterPro" id="IPR000734">
    <property type="entry name" value="TAG_lipase"/>
</dbReference>
<dbReference type="GO" id="GO:0016042">
    <property type="term" value="P:lipid catabolic process"/>
    <property type="evidence" value="ECO:0007669"/>
    <property type="project" value="UniProtKB-KW"/>
</dbReference>
<dbReference type="GO" id="GO:0043691">
    <property type="term" value="P:reverse cholesterol transport"/>
    <property type="evidence" value="ECO:0007669"/>
    <property type="project" value="Ensembl"/>
</dbReference>
<dbReference type="FunFam" id="2.60.60.20:FF:000010">
    <property type="entry name" value="hepatic triacylglycerol lipase"/>
    <property type="match status" value="1"/>
</dbReference>
<dbReference type="GO" id="GO:0032376">
    <property type="term" value="P:positive regulation of cholesterol transport"/>
    <property type="evidence" value="ECO:0007669"/>
    <property type="project" value="Ensembl"/>
</dbReference>
<keyword evidence="10" id="KW-0443">Lipid metabolism</keyword>
<keyword evidence="11" id="KW-1015">Disulfide bond</keyword>
<dbReference type="Pfam" id="PF00151">
    <property type="entry name" value="Lipase"/>
    <property type="match status" value="1"/>
</dbReference>
<feature type="binding site" evidence="14">
    <location>
        <position position="252"/>
    </location>
    <ligand>
        <name>Ca(2+)</name>
        <dbReference type="ChEBI" id="CHEBI:29108"/>
    </ligand>
</feature>
<keyword evidence="6" id="KW-0358">Heparin-binding</keyword>
<dbReference type="GO" id="GO:0005769">
    <property type="term" value="C:early endosome"/>
    <property type="evidence" value="ECO:0007669"/>
    <property type="project" value="Ensembl"/>
</dbReference>
<dbReference type="PRINTS" id="PR00821">
    <property type="entry name" value="TAGLIPASE"/>
</dbReference>
<comment type="catalytic activity">
    <reaction evidence="1">
        <text>a triacylglycerol + H2O = a diacylglycerol + a fatty acid + H(+)</text>
        <dbReference type="Rhea" id="RHEA:12044"/>
        <dbReference type="ChEBI" id="CHEBI:15377"/>
        <dbReference type="ChEBI" id="CHEBI:15378"/>
        <dbReference type="ChEBI" id="CHEBI:17855"/>
        <dbReference type="ChEBI" id="CHEBI:18035"/>
        <dbReference type="ChEBI" id="CHEBI:28868"/>
        <dbReference type="EC" id="3.1.1.3"/>
    </reaction>
</comment>
<dbReference type="PRINTS" id="PR00822">
    <property type="entry name" value="LIPOLIPASE"/>
</dbReference>
<dbReference type="FunFam" id="3.40.50.1820:FF:000109">
    <property type="entry name" value="Lipase, endothelial"/>
    <property type="match status" value="1"/>
</dbReference>
<keyword evidence="9" id="KW-0442">Lipid degradation</keyword>
<evidence type="ECO:0000256" key="8">
    <source>
        <dbReference type="ARBA" id="ARBA00022801"/>
    </source>
</evidence>
<evidence type="ECO:0000256" key="5">
    <source>
        <dbReference type="ARBA" id="ARBA00022525"/>
    </source>
</evidence>
<gene>
    <name evidence="18" type="primary">LIPG</name>
</gene>
<comment type="caution">
    <text evidence="15">Lacks conserved residue(s) required for the propagation of feature annotation.</text>
</comment>
<dbReference type="InterPro" id="IPR016272">
    <property type="entry name" value="Lipase_LIPH"/>
</dbReference>
<dbReference type="Gene3D" id="3.40.50.1820">
    <property type="entry name" value="alpha/beta hydrolase"/>
    <property type="match status" value="1"/>
</dbReference>
<evidence type="ECO:0000313" key="19">
    <source>
        <dbReference type="Proteomes" id="UP000594220"/>
    </source>
</evidence>
<dbReference type="GO" id="GO:0034375">
    <property type="term" value="P:high-density lipoprotein particle remodeling"/>
    <property type="evidence" value="ECO:0007669"/>
    <property type="project" value="Ensembl"/>
</dbReference>
<evidence type="ECO:0000256" key="1">
    <source>
        <dbReference type="ARBA" id="ARBA00001024"/>
    </source>
</evidence>
<keyword evidence="12" id="KW-0325">Glycoprotein</keyword>
<dbReference type="InterPro" id="IPR001024">
    <property type="entry name" value="PLAT/LH2_dom"/>
</dbReference>
<keyword evidence="8" id="KW-0378">Hydrolase</keyword>
<evidence type="ECO:0000256" key="3">
    <source>
        <dbReference type="ARBA" id="ARBA00010701"/>
    </source>
</evidence>
<evidence type="ECO:0000256" key="14">
    <source>
        <dbReference type="PIRSR" id="PIRSR000865-2"/>
    </source>
</evidence>
<evidence type="ECO:0000256" key="15">
    <source>
        <dbReference type="PROSITE-ProRule" id="PRU00152"/>
    </source>
</evidence>
<dbReference type="GO" id="GO:0050746">
    <property type="term" value="P:regulation of lipoprotein metabolic process"/>
    <property type="evidence" value="ECO:0007669"/>
    <property type="project" value="Ensembl"/>
</dbReference>
<evidence type="ECO:0000256" key="10">
    <source>
        <dbReference type="ARBA" id="ARBA00023098"/>
    </source>
</evidence>
<dbReference type="OMA" id="QMPVGHV"/>
<keyword evidence="5" id="KW-0964">Secreted</keyword>
<dbReference type="CTD" id="9388"/>
<evidence type="ECO:0000256" key="16">
    <source>
        <dbReference type="RuleBase" id="RU004262"/>
    </source>
</evidence>
<evidence type="ECO:0000256" key="2">
    <source>
        <dbReference type="ARBA" id="ARBA00004613"/>
    </source>
</evidence>
<keyword evidence="14" id="KW-0479">Metal-binding</keyword>
<dbReference type="GO" id="GO:0009986">
    <property type="term" value="C:cell surface"/>
    <property type="evidence" value="ECO:0007669"/>
    <property type="project" value="Ensembl"/>
</dbReference>
<dbReference type="GO" id="GO:0008970">
    <property type="term" value="F:phospholipase A1 activity"/>
    <property type="evidence" value="ECO:0007669"/>
    <property type="project" value="Ensembl"/>
</dbReference>
<evidence type="ECO:0000256" key="4">
    <source>
        <dbReference type="ARBA" id="ARBA00013279"/>
    </source>
</evidence>
<evidence type="ECO:0000256" key="13">
    <source>
        <dbReference type="PIRSR" id="PIRSR000865-1"/>
    </source>
</evidence>
<feature type="domain" description="PLAT" evidence="17">
    <location>
        <begin position="388"/>
        <end position="523"/>
    </location>
</feature>
<dbReference type="SUPFAM" id="SSF53474">
    <property type="entry name" value="alpha/beta-Hydrolases"/>
    <property type="match status" value="1"/>
</dbReference>
<dbReference type="Proteomes" id="UP000594220">
    <property type="component" value="Unplaced"/>
</dbReference>
<feature type="active site" description="Charge relay system" evidence="13">
    <location>
        <position position="315"/>
    </location>
</feature>
<accession>A0A7M4F983</accession>
<dbReference type="SUPFAM" id="SSF49723">
    <property type="entry name" value="Lipase/lipooxygenase domain (PLAT/LH2 domain)"/>
    <property type="match status" value="1"/>
</dbReference>
<dbReference type="CDD" id="cd01758">
    <property type="entry name" value="PLAT_LPL"/>
    <property type="match status" value="1"/>
</dbReference>
<dbReference type="Ensembl" id="ENSCPRT00005024548.1">
    <property type="protein sequence ID" value="ENSCPRP00005020999.1"/>
    <property type="gene ID" value="ENSCPRG00005014622.1"/>
</dbReference>
<dbReference type="InterPro" id="IPR013818">
    <property type="entry name" value="Lipase"/>
</dbReference>
<dbReference type="Pfam" id="PF01477">
    <property type="entry name" value="PLAT"/>
    <property type="match status" value="1"/>
</dbReference>
<evidence type="ECO:0000256" key="9">
    <source>
        <dbReference type="ARBA" id="ARBA00022963"/>
    </source>
</evidence>
<dbReference type="PANTHER" id="PTHR11610:SF13">
    <property type="entry name" value="ENDOTHELIAL LIPASE"/>
    <property type="match status" value="1"/>
</dbReference>
<dbReference type="PANTHER" id="PTHR11610">
    <property type="entry name" value="LIPASE"/>
    <property type="match status" value="1"/>
</dbReference>
<evidence type="ECO:0000256" key="12">
    <source>
        <dbReference type="ARBA" id="ARBA00023180"/>
    </source>
</evidence>
<comment type="subcellular location">
    <subcellularLocation>
        <location evidence="2">Secreted</location>
    </subcellularLocation>
</comment>
<dbReference type="GO" id="GO:0004465">
    <property type="term" value="F:lipoprotein lipase activity"/>
    <property type="evidence" value="ECO:0007669"/>
    <property type="project" value="InterPro"/>
</dbReference>
<evidence type="ECO:0000256" key="11">
    <source>
        <dbReference type="ARBA" id="ARBA00023157"/>
    </source>
</evidence>
<dbReference type="GeneTree" id="ENSGT00940000159394"/>
<feature type="binding site" evidence="14">
    <location>
        <position position="247"/>
    </location>
    <ligand>
        <name>Ca(2+)</name>
        <dbReference type="ChEBI" id="CHEBI:29108"/>
    </ligand>
</feature>
<keyword evidence="14" id="KW-0106">Calcium</keyword>
<reference evidence="18" key="2">
    <citation type="submission" date="2025-09" db="UniProtKB">
        <authorList>
            <consortium name="Ensembl"/>
        </authorList>
    </citation>
    <scope>IDENTIFICATION</scope>
</reference>
<dbReference type="OrthoDB" id="199913at2759"/>
<dbReference type="PROSITE" id="PS50095">
    <property type="entry name" value="PLAT"/>
    <property type="match status" value="1"/>
</dbReference>
<proteinExistence type="inferred from homology"/>
<sequence>MLLSVAAVCVGDKPKVWWFRVNYECKPSHTALLDMQINCTLKNAVSVKIWILPCTCTWLNNTQEELIMCPSFDLLPDDTMAAHSQRLQVKFNLLSSASPENESCHLSVDQEKCLEDCKFNATAKTFFIIHGWTMSGVFEKWLSTLVSALQNREKDANVVVVDWLALAHQLYTDAVNNTKVVGQRTAKLLNWLQEKQYLQFENVHLIGYSLGAHVAGYVGNYAAGTIGRITGLDPAGPMFEGVEPHRRLSPDDADFVDVLHTYTRETLGVSIGIQMPVGHIDIYPNGGDFQPGCGLSDVLGAIAYGSIGDVVKCEHERSVDLFVDSLVNQDKRSFAFQCTNSSRFKKGICLSCRKNRCNSIGYNAKKMRNKRNSKMYLKTRAGMPFRVYHYQMKMHVFSYKNLGETEPTFLVTLHGTNRDSEPLSLEILDQIGLNSTNTFLVYTEEDIGDLLNIKLTWEGSSQFWYSLWKQFKSYWSQPENSSKELHIRRIRVKSGETQQKLTFCAEDLHQTNISPGKELWFVKCGDGWQTKNHPRSALNLL</sequence>
<dbReference type="EC" id="3.1.1.3" evidence="4"/>
<dbReference type="SMART" id="SM00308">
    <property type="entry name" value="LH2"/>
    <property type="match status" value="1"/>
</dbReference>
<dbReference type="GO" id="GO:0042632">
    <property type="term" value="P:cholesterol homeostasis"/>
    <property type="evidence" value="ECO:0007669"/>
    <property type="project" value="Ensembl"/>
</dbReference>
<comment type="similarity">
    <text evidence="3 16">Belongs to the AB hydrolase superfamily. Lipase family.</text>
</comment>
<feature type="active site" description="Nucleophile" evidence="13">
    <location>
        <position position="209"/>
    </location>
</feature>
<evidence type="ECO:0000256" key="7">
    <source>
        <dbReference type="ARBA" id="ARBA00022729"/>
    </source>
</evidence>
<dbReference type="GO" id="GO:0055091">
    <property type="term" value="P:phospholipid homeostasis"/>
    <property type="evidence" value="ECO:0007669"/>
    <property type="project" value="Ensembl"/>
</dbReference>
<dbReference type="GO" id="GO:0005615">
    <property type="term" value="C:extracellular space"/>
    <property type="evidence" value="ECO:0007669"/>
    <property type="project" value="Ensembl"/>
</dbReference>
<organism evidence="18 19">
    <name type="scientific">Crocodylus porosus</name>
    <name type="common">Saltwater crocodile</name>
    <name type="synonym">Estuarine crocodile</name>
    <dbReference type="NCBI Taxonomy" id="8502"/>
    <lineage>
        <taxon>Eukaryota</taxon>
        <taxon>Metazoa</taxon>
        <taxon>Chordata</taxon>
        <taxon>Craniata</taxon>
        <taxon>Vertebrata</taxon>
        <taxon>Euteleostomi</taxon>
        <taxon>Archelosauria</taxon>
        <taxon>Archosauria</taxon>
        <taxon>Crocodylia</taxon>
        <taxon>Longirostres</taxon>
        <taxon>Crocodylidae</taxon>
        <taxon>Crocodylus</taxon>
    </lineage>
</organism>
<dbReference type="InterPro" id="IPR029058">
    <property type="entry name" value="AB_hydrolase_fold"/>
</dbReference>
<dbReference type="RefSeq" id="XP_019387323.1">
    <property type="nucleotide sequence ID" value="XM_019531778.1"/>
</dbReference>
<keyword evidence="19" id="KW-1185">Reference proteome</keyword>
<dbReference type="InterPro" id="IPR036392">
    <property type="entry name" value="PLAT/LH2_dom_sf"/>
</dbReference>
<evidence type="ECO:0000256" key="6">
    <source>
        <dbReference type="ARBA" id="ARBA00022674"/>
    </source>
</evidence>
<dbReference type="GeneID" id="109307728"/>
<feature type="active site" description="Charge relay system" evidence="13">
    <location>
        <position position="233"/>
    </location>
</feature>
<dbReference type="InterPro" id="IPR033906">
    <property type="entry name" value="Lipase_N"/>
</dbReference>
<dbReference type="GO" id="GO:0008201">
    <property type="term" value="F:heparin binding"/>
    <property type="evidence" value="ECO:0007669"/>
    <property type="project" value="UniProtKB-KW"/>
</dbReference>
<name>A0A7M4F983_CROPO</name>
<dbReference type="CDD" id="cd00707">
    <property type="entry name" value="Pancreat_lipase_like"/>
    <property type="match status" value="1"/>
</dbReference>
<dbReference type="Gene3D" id="2.60.60.20">
    <property type="entry name" value="PLAT/LH2 domain"/>
    <property type="match status" value="1"/>
</dbReference>
<evidence type="ECO:0000259" key="17">
    <source>
        <dbReference type="PROSITE" id="PS50095"/>
    </source>
</evidence>
<protein>
    <recommendedName>
        <fullName evidence="4">triacylglycerol lipase</fullName>
        <ecNumber evidence="4">3.1.1.3</ecNumber>
    </recommendedName>
</protein>
<dbReference type="GO" id="GO:0005794">
    <property type="term" value="C:Golgi apparatus"/>
    <property type="evidence" value="ECO:0007669"/>
    <property type="project" value="Ensembl"/>
</dbReference>
<dbReference type="GO" id="GO:0046872">
    <property type="term" value="F:metal ion binding"/>
    <property type="evidence" value="ECO:0007669"/>
    <property type="project" value="UniProtKB-KW"/>
</dbReference>
<dbReference type="InterPro" id="IPR002330">
    <property type="entry name" value="Lipo_Lipase"/>
</dbReference>
<reference evidence="18" key="1">
    <citation type="submission" date="2025-08" db="UniProtKB">
        <authorList>
            <consortium name="Ensembl"/>
        </authorList>
    </citation>
    <scope>IDENTIFICATION</scope>
</reference>
<evidence type="ECO:0000313" key="18">
    <source>
        <dbReference type="Ensembl" id="ENSCPRP00005020999.1"/>
    </source>
</evidence>
<dbReference type="AlphaFoldDB" id="A0A7M4F983"/>
<keyword evidence="7" id="KW-0732">Signal</keyword>
<dbReference type="GO" id="GO:0010983">
    <property type="term" value="P:positive regulation of high-density lipoprotein particle clearance"/>
    <property type="evidence" value="ECO:0007669"/>
    <property type="project" value="Ensembl"/>
</dbReference>
<dbReference type="KEGG" id="cpoo:109307728"/>